<dbReference type="InterPro" id="IPR025657">
    <property type="entry name" value="RadC_JAB"/>
</dbReference>
<keyword evidence="5" id="KW-0862">Zinc</keyword>
<evidence type="ECO:0000256" key="7">
    <source>
        <dbReference type="RuleBase" id="RU003797"/>
    </source>
</evidence>
<dbReference type="PANTHER" id="PTHR30471:SF3">
    <property type="entry name" value="UPF0758 PROTEIN YEES-RELATED"/>
    <property type="match status" value="1"/>
</dbReference>
<keyword evidence="4" id="KW-0378">Hydrolase</keyword>
<dbReference type="EMBL" id="FQVY01000001">
    <property type="protein sequence ID" value="SHF70305.1"/>
    <property type="molecule type" value="Genomic_DNA"/>
</dbReference>
<sequence>MSDEHKGHRDRTRQLFLQMGGEGLPDHILLEILLYYAIPRRDTNELAHRLLDAFGGIKGVLEADVDELQQVPGIGYNAAVLLKLVLSLFRSYLKDMQSFENVLDCTQKIGDYLIPMFIGKTDESLYLLCFNDRYKLLRCELIAQGIHNAVSINQKKIVERAALSKCSRVVIAHNHPGGVALPSDEDVRSTLQIHNTLKALHIQLVDHIIVSGDDYISLADSNIFVAL</sequence>
<dbReference type="Pfam" id="PF04002">
    <property type="entry name" value="RadC"/>
    <property type="match status" value="1"/>
</dbReference>
<reference evidence="11" key="1">
    <citation type="submission" date="2016-11" db="EMBL/GenBank/DDBJ databases">
        <authorList>
            <person name="Jaros S."/>
            <person name="Januszkiewicz K."/>
            <person name="Wedrychowicz H."/>
        </authorList>
    </citation>
    <scope>NUCLEOTIDE SEQUENCE [LARGE SCALE GENOMIC DNA]</scope>
    <source>
        <strain evidence="11">DSM 4029</strain>
    </source>
</reference>
<accession>A0AAQ1MB81</accession>
<evidence type="ECO:0000256" key="3">
    <source>
        <dbReference type="ARBA" id="ARBA00022723"/>
    </source>
</evidence>
<dbReference type="PROSITE" id="PS50249">
    <property type="entry name" value="MPN"/>
    <property type="match status" value="1"/>
</dbReference>
<dbReference type="InterPro" id="IPR037518">
    <property type="entry name" value="MPN"/>
</dbReference>
<evidence type="ECO:0000256" key="6">
    <source>
        <dbReference type="ARBA" id="ARBA00023049"/>
    </source>
</evidence>
<dbReference type="Gene3D" id="1.10.150.20">
    <property type="entry name" value="5' to 3' exonuclease, C-terminal subdomain"/>
    <property type="match status" value="1"/>
</dbReference>
<keyword evidence="6" id="KW-0482">Metalloprotease</keyword>
<dbReference type="GO" id="GO:0046872">
    <property type="term" value="F:metal ion binding"/>
    <property type="evidence" value="ECO:0007669"/>
    <property type="project" value="UniProtKB-KW"/>
</dbReference>
<name>A0AAQ1MB81_9FIRM</name>
<keyword evidence="3" id="KW-0479">Metal-binding</keyword>
<dbReference type="InterPro" id="IPR010994">
    <property type="entry name" value="RuvA_2-like"/>
</dbReference>
<dbReference type="SUPFAM" id="SSF47781">
    <property type="entry name" value="RuvA domain 2-like"/>
    <property type="match status" value="1"/>
</dbReference>
<keyword evidence="12" id="KW-1185">Reference proteome</keyword>
<evidence type="ECO:0000256" key="5">
    <source>
        <dbReference type="ARBA" id="ARBA00022833"/>
    </source>
</evidence>
<dbReference type="PANTHER" id="PTHR30471">
    <property type="entry name" value="DNA REPAIR PROTEIN RADC"/>
    <property type="match status" value="1"/>
</dbReference>
<keyword evidence="2" id="KW-0645">Protease</keyword>
<evidence type="ECO:0000313" key="10">
    <source>
        <dbReference type="EMBL" id="SHF70305.1"/>
    </source>
</evidence>
<dbReference type="AlphaFoldDB" id="A0AAQ1MB81"/>
<comment type="similarity">
    <text evidence="1 7">Belongs to the UPF0758 family.</text>
</comment>
<evidence type="ECO:0000313" key="12">
    <source>
        <dbReference type="Proteomes" id="UP000474718"/>
    </source>
</evidence>
<evidence type="ECO:0000256" key="2">
    <source>
        <dbReference type="ARBA" id="ARBA00022670"/>
    </source>
</evidence>
<dbReference type="Pfam" id="PF20582">
    <property type="entry name" value="UPF0758_N"/>
    <property type="match status" value="1"/>
</dbReference>
<dbReference type="GO" id="GO:0008237">
    <property type="term" value="F:metallopeptidase activity"/>
    <property type="evidence" value="ECO:0007669"/>
    <property type="project" value="UniProtKB-KW"/>
</dbReference>
<dbReference type="InterPro" id="IPR001405">
    <property type="entry name" value="UPF0758"/>
</dbReference>
<protein>
    <submittedName>
        <fullName evidence="10">DNA repair protein RadC</fullName>
    </submittedName>
</protein>
<reference evidence="9 12" key="3">
    <citation type="journal article" date="2019" name="Nat. Med.">
        <title>A library of human gut bacterial isolates paired with longitudinal multiomics data enables mechanistic microbiome research.</title>
        <authorList>
            <person name="Poyet M."/>
            <person name="Groussin M."/>
            <person name="Gibbons S.M."/>
            <person name="Avila-Pacheco J."/>
            <person name="Jiang X."/>
            <person name="Kearney S.M."/>
            <person name="Perrotta A.R."/>
            <person name="Berdy B."/>
            <person name="Zhao S."/>
            <person name="Lieberman T.D."/>
            <person name="Swanson P.K."/>
            <person name="Smith M."/>
            <person name="Roesemann S."/>
            <person name="Alexander J.E."/>
            <person name="Rich S.A."/>
            <person name="Livny J."/>
            <person name="Vlamakis H."/>
            <person name="Clish C."/>
            <person name="Bullock K."/>
            <person name="Deik A."/>
            <person name="Scott J."/>
            <person name="Pierce K.A."/>
            <person name="Xavier R.J."/>
            <person name="Alm E.J."/>
        </authorList>
    </citation>
    <scope>NUCLEOTIDE SEQUENCE [LARGE SCALE GENOMIC DNA]</scope>
    <source>
        <strain evidence="9 12">BIOML-A2</strain>
    </source>
</reference>
<evidence type="ECO:0000256" key="4">
    <source>
        <dbReference type="ARBA" id="ARBA00022801"/>
    </source>
</evidence>
<dbReference type="EMBL" id="WWVX01000001">
    <property type="protein sequence ID" value="MZL68737.1"/>
    <property type="molecule type" value="Genomic_DNA"/>
</dbReference>
<organism evidence="10 11">
    <name type="scientific">Bittarella massiliensis</name>
    <name type="common">ex Durand et al. 2017</name>
    <dbReference type="NCBI Taxonomy" id="1720313"/>
    <lineage>
        <taxon>Bacteria</taxon>
        <taxon>Bacillati</taxon>
        <taxon>Bacillota</taxon>
        <taxon>Clostridia</taxon>
        <taxon>Eubacteriales</taxon>
        <taxon>Oscillospiraceae</taxon>
        <taxon>Bittarella (ex Durand et al. 2017)</taxon>
    </lineage>
</organism>
<proteinExistence type="inferred from homology"/>
<dbReference type="Gene3D" id="3.40.140.10">
    <property type="entry name" value="Cytidine Deaminase, domain 2"/>
    <property type="match status" value="1"/>
</dbReference>
<evidence type="ECO:0000313" key="9">
    <source>
        <dbReference type="EMBL" id="MZL68737.1"/>
    </source>
</evidence>
<dbReference type="InterPro" id="IPR046778">
    <property type="entry name" value="UPF0758_N"/>
</dbReference>
<reference evidence="10" key="2">
    <citation type="submission" date="2016-11" db="EMBL/GenBank/DDBJ databases">
        <authorList>
            <person name="Varghese N."/>
            <person name="Submissions S."/>
        </authorList>
    </citation>
    <scope>NUCLEOTIDE SEQUENCE</scope>
    <source>
        <strain evidence="10">DSM 4029</strain>
    </source>
</reference>
<dbReference type="RefSeq" id="WP_021658287.1">
    <property type="nucleotide sequence ID" value="NZ_FQVY01000001.1"/>
</dbReference>
<dbReference type="GO" id="GO:0006508">
    <property type="term" value="P:proteolysis"/>
    <property type="evidence" value="ECO:0007669"/>
    <property type="project" value="UniProtKB-KW"/>
</dbReference>
<dbReference type="Proteomes" id="UP000184089">
    <property type="component" value="Unassembled WGS sequence"/>
</dbReference>
<gene>
    <name evidence="9" type="primary">radC</name>
    <name evidence="9" type="ORF">GT747_02965</name>
    <name evidence="10" type="ORF">SAMN05444424_0395</name>
</gene>
<evidence type="ECO:0000259" key="8">
    <source>
        <dbReference type="PROSITE" id="PS50249"/>
    </source>
</evidence>
<comment type="caution">
    <text evidence="10">The sequence shown here is derived from an EMBL/GenBank/DDBJ whole genome shotgun (WGS) entry which is preliminary data.</text>
</comment>
<evidence type="ECO:0000313" key="11">
    <source>
        <dbReference type="Proteomes" id="UP000184089"/>
    </source>
</evidence>
<dbReference type="NCBIfam" id="TIGR00608">
    <property type="entry name" value="radc"/>
    <property type="match status" value="1"/>
</dbReference>
<dbReference type="Proteomes" id="UP000474718">
    <property type="component" value="Unassembled WGS sequence"/>
</dbReference>
<feature type="domain" description="MPN" evidence="8">
    <location>
        <begin position="102"/>
        <end position="224"/>
    </location>
</feature>
<evidence type="ECO:0000256" key="1">
    <source>
        <dbReference type="ARBA" id="ARBA00010243"/>
    </source>
</evidence>